<evidence type="ECO:0000313" key="6">
    <source>
        <dbReference type="EMBL" id="KAF2104538.1"/>
    </source>
</evidence>
<gene>
    <name evidence="6" type="ORF">NA57DRAFT_70742</name>
</gene>
<evidence type="ECO:0000256" key="2">
    <source>
        <dbReference type="ARBA" id="ARBA00022827"/>
    </source>
</evidence>
<dbReference type="Gene3D" id="3.50.50.60">
    <property type="entry name" value="FAD/NAD(P)-binding domain"/>
    <property type="match status" value="1"/>
</dbReference>
<name>A0A9P4IR46_9PEZI</name>
<accession>A0A9P4IR46</accession>
<evidence type="ECO:0000256" key="4">
    <source>
        <dbReference type="ARBA" id="ARBA00023033"/>
    </source>
</evidence>
<dbReference type="OrthoDB" id="655030at2759"/>
<evidence type="ECO:0000259" key="5">
    <source>
        <dbReference type="Pfam" id="PF01494"/>
    </source>
</evidence>
<organism evidence="6 7">
    <name type="scientific">Rhizodiscina lignyota</name>
    <dbReference type="NCBI Taxonomy" id="1504668"/>
    <lineage>
        <taxon>Eukaryota</taxon>
        <taxon>Fungi</taxon>
        <taxon>Dikarya</taxon>
        <taxon>Ascomycota</taxon>
        <taxon>Pezizomycotina</taxon>
        <taxon>Dothideomycetes</taxon>
        <taxon>Pleosporomycetidae</taxon>
        <taxon>Aulographales</taxon>
        <taxon>Rhizodiscinaceae</taxon>
        <taxon>Rhizodiscina</taxon>
    </lineage>
</organism>
<dbReference type="EMBL" id="ML978121">
    <property type="protein sequence ID" value="KAF2104538.1"/>
    <property type="molecule type" value="Genomic_DNA"/>
</dbReference>
<feature type="domain" description="FAD-binding" evidence="5">
    <location>
        <begin position="303"/>
        <end position="340"/>
    </location>
</feature>
<keyword evidence="2" id="KW-0274">FAD</keyword>
<sequence length="432" mass="48111">MASKPRIAVIGAGPSGCTLARLLLVSKVDVDIIIYESEKSLDARTQGGTLDLHTDTGLAALKKAQLYDEFVEHARFDGEAFIVCNKDLKRFINLGGTQEKSTRGRPEIDRIQLRQILIDSLPPDMIKWNHKLQNVTLDQDGKPSLHFDHGVETGFDLVVGGDGAWSKVRNALSPDKPFYSGISGINFHIKNVEKTQPELYTLVNRGSLFSFGLGMGLTAQQLATDAALSVSNWMLVPENWQEIALYNCNDAKASKIALSNGLKDKGWNPTLVSFLEKADEDVAVPRNLYMLRIGHKWTHKPYLTLLGDAAHLMTPFAGEGVNVAMADAMKLADAIISACNKCSPSISAEERALAISTDVKKFEEDMFVRGTRVQQMTKDMMDAMFFDPGGPEKNIETYMYTAISDEAPWGTKWLIWCGLRVYYTIWRWRNLN</sequence>
<comment type="caution">
    <text evidence="6">The sequence shown here is derived from an EMBL/GenBank/DDBJ whole genome shotgun (WGS) entry which is preliminary data.</text>
</comment>
<proteinExistence type="predicted"/>
<keyword evidence="3" id="KW-0560">Oxidoreductase</keyword>
<dbReference type="PANTHER" id="PTHR46972">
    <property type="entry name" value="MONOOXYGENASE ASQM-RELATED"/>
    <property type="match status" value="1"/>
</dbReference>
<dbReference type="InterPro" id="IPR036188">
    <property type="entry name" value="FAD/NAD-bd_sf"/>
</dbReference>
<evidence type="ECO:0000313" key="7">
    <source>
        <dbReference type="Proteomes" id="UP000799772"/>
    </source>
</evidence>
<dbReference type="GO" id="GO:0004497">
    <property type="term" value="F:monooxygenase activity"/>
    <property type="evidence" value="ECO:0007669"/>
    <property type="project" value="UniProtKB-KW"/>
</dbReference>
<dbReference type="GO" id="GO:0071949">
    <property type="term" value="F:FAD binding"/>
    <property type="evidence" value="ECO:0007669"/>
    <property type="project" value="InterPro"/>
</dbReference>
<feature type="domain" description="FAD-binding" evidence="5">
    <location>
        <begin position="7"/>
        <end position="188"/>
    </location>
</feature>
<reference evidence="6" key="1">
    <citation type="journal article" date="2020" name="Stud. Mycol.">
        <title>101 Dothideomycetes genomes: a test case for predicting lifestyles and emergence of pathogens.</title>
        <authorList>
            <person name="Haridas S."/>
            <person name="Albert R."/>
            <person name="Binder M."/>
            <person name="Bloem J."/>
            <person name="Labutti K."/>
            <person name="Salamov A."/>
            <person name="Andreopoulos B."/>
            <person name="Baker S."/>
            <person name="Barry K."/>
            <person name="Bills G."/>
            <person name="Bluhm B."/>
            <person name="Cannon C."/>
            <person name="Castanera R."/>
            <person name="Culley D."/>
            <person name="Daum C."/>
            <person name="Ezra D."/>
            <person name="Gonzalez J."/>
            <person name="Henrissat B."/>
            <person name="Kuo A."/>
            <person name="Liang C."/>
            <person name="Lipzen A."/>
            <person name="Lutzoni F."/>
            <person name="Magnuson J."/>
            <person name="Mondo S."/>
            <person name="Nolan M."/>
            <person name="Ohm R."/>
            <person name="Pangilinan J."/>
            <person name="Park H.-J."/>
            <person name="Ramirez L."/>
            <person name="Alfaro M."/>
            <person name="Sun H."/>
            <person name="Tritt A."/>
            <person name="Yoshinaga Y."/>
            <person name="Zwiers L.-H."/>
            <person name="Turgeon B."/>
            <person name="Goodwin S."/>
            <person name="Spatafora J."/>
            <person name="Crous P."/>
            <person name="Grigoriev I."/>
        </authorList>
    </citation>
    <scope>NUCLEOTIDE SEQUENCE</scope>
    <source>
        <strain evidence="6">CBS 133067</strain>
    </source>
</reference>
<dbReference type="SUPFAM" id="SSF51905">
    <property type="entry name" value="FAD/NAD(P)-binding domain"/>
    <property type="match status" value="1"/>
</dbReference>
<keyword evidence="1" id="KW-0285">Flavoprotein</keyword>
<evidence type="ECO:0000256" key="1">
    <source>
        <dbReference type="ARBA" id="ARBA00022630"/>
    </source>
</evidence>
<dbReference type="PANTHER" id="PTHR46972:SF1">
    <property type="entry name" value="FAD DEPENDENT OXIDOREDUCTASE DOMAIN-CONTAINING PROTEIN"/>
    <property type="match status" value="1"/>
</dbReference>
<keyword evidence="7" id="KW-1185">Reference proteome</keyword>
<dbReference type="Proteomes" id="UP000799772">
    <property type="component" value="Unassembled WGS sequence"/>
</dbReference>
<dbReference type="AlphaFoldDB" id="A0A9P4IR46"/>
<protein>
    <submittedName>
        <fullName evidence="6">FAD/NAD(P)-binding domain-containing protein</fullName>
    </submittedName>
</protein>
<dbReference type="PRINTS" id="PR00420">
    <property type="entry name" value="RNGMNOXGNASE"/>
</dbReference>
<keyword evidence="4" id="KW-0503">Monooxygenase</keyword>
<evidence type="ECO:0000256" key="3">
    <source>
        <dbReference type="ARBA" id="ARBA00023002"/>
    </source>
</evidence>
<dbReference type="Pfam" id="PF01494">
    <property type="entry name" value="FAD_binding_3"/>
    <property type="match status" value="2"/>
</dbReference>
<dbReference type="InterPro" id="IPR002938">
    <property type="entry name" value="FAD-bd"/>
</dbReference>